<dbReference type="Proteomes" id="UP000594220">
    <property type="component" value="Unplaced"/>
</dbReference>
<protein>
    <submittedName>
        <fullName evidence="3">Transmembrane protein 40</fullName>
    </submittedName>
</protein>
<dbReference type="PANTHER" id="PTHR16108:SF2">
    <property type="entry name" value="TRANSMEMBRANE PROTEIN 40"/>
    <property type="match status" value="1"/>
</dbReference>
<sequence length="357" mass="40536">MDSSDFALPVLTSEQQGIFQKAFTFDADYFETCEKINQPFWKSLIKCLGTIIPAILSTEETNNVLNRSKDSDQRAAALQAIEKKGANAMVVLYLLLKVNNPTGYRQLPSSKGNDEKLKLLERLEKSFMLSQQKRKAECSSKESEDRDSQADVTDKANIAVATVKPLLHKESQEDHKKDAQHESDAEQEDLETEKMETQLLAGVSAETVPYSEAEIARHEDAVADAYETHHDHCEQRSRWWMSIRKDDEFFHFVILCFAIGALLVCYHHYKDWTISLGIGLITFASLETTGIYFGLVHRIRRVLEGFIPLIQRFRPTGIPCCVTTLENKSSFKGNLALFAHLCSTPMVRNLLILWTVK</sequence>
<keyword evidence="2" id="KW-1133">Transmembrane helix</keyword>
<feature type="compositionally biased region" description="Basic and acidic residues" evidence="1">
    <location>
        <begin position="167"/>
        <end position="184"/>
    </location>
</feature>
<keyword evidence="4" id="KW-1185">Reference proteome</keyword>
<feature type="region of interest" description="Disordered" evidence="1">
    <location>
        <begin position="131"/>
        <end position="192"/>
    </location>
</feature>
<evidence type="ECO:0000313" key="4">
    <source>
        <dbReference type="Proteomes" id="UP000594220"/>
    </source>
</evidence>
<dbReference type="Ensembl" id="ENSCPRT00005032211.1">
    <property type="protein sequence ID" value="ENSCPRP00005027566.1"/>
    <property type="gene ID" value="ENSCPRG00005019098.1"/>
</dbReference>
<feature type="transmembrane region" description="Helical" evidence="2">
    <location>
        <begin position="249"/>
        <end position="269"/>
    </location>
</feature>
<dbReference type="OMA" id="HNEERYG"/>
<keyword evidence="2" id="KW-0472">Membrane</keyword>
<dbReference type="InterPro" id="IPR026181">
    <property type="entry name" value="TMEM40"/>
</dbReference>
<evidence type="ECO:0000256" key="1">
    <source>
        <dbReference type="SAM" id="MobiDB-lite"/>
    </source>
</evidence>
<evidence type="ECO:0000313" key="3">
    <source>
        <dbReference type="Ensembl" id="ENSCPRP00005027566.1"/>
    </source>
</evidence>
<dbReference type="PANTHER" id="PTHR16108">
    <property type="match status" value="1"/>
</dbReference>
<gene>
    <name evidence="3" type="primary">TMEM40</name>
</gene>
<organism evidence="3 4">
    <name type="scientific">Crocodylus porosus</name>
    <name type="common">Saltwater crocodile</name>
    <name type="synonym">Estuarine crocodile</name>
    <dbReference type="NCBI Taxonomy" id="8502"/>
    <lineage>
        <taxon>Eukaryota</taxon>
        <taxon>Metazoa</taxon>
        <taxon>Chordata</taxon>
        <taxon>Craniata</taxon>
        <taxon>Vertebrata</taxon>
        <taxon>Euteleostomi</taxon>
        <taxon>Archelosauria</taxon>
        <taxon>Archosauria</taxon>
        <taxon>Crocodylia</taxon>
        <taxon>Longirostres</taxon>
        <taxon>Crocodylidae</taxon>
        <taxon>Crocodylus</taxon>
    </lineage>
</organism>
<name>A0A7M4FRN5_CROPO</name>
<feature type="transmembrane region" description="Helical" evidence="2">
    <location>
        <begin position="275"/>
        <end position="295"/>
    </location>
</feature>
<reference evidence="3" key="1">
    <citation type="submission" date="2025-05" db="UniProtKB">
        <authorList>
            <consortium name="Ensembl"/>
        </authorList>
    </citation>
    <scope>IDENTIFICATION</scope>
</reference>
<dbReference type="AlphaFoldDB" id="A0A7M4FRN5"/>
<accession>A0A7M4FRN5</accession>
<keyword evidence="2" id="KW-0812">Transmembrane</keyword>
<dbReference type="Pfam" id="PF15817">
    <property type="entry name" value="TMEM40"/>
    <property type="match status" value="1"/>
</dbReference>
<dbReference type="Ensembl" id="ENSCPRT00005032212.1">
    <property type="protein sequence ID" value="ENSCPRP00005027567.1"/>
    <property type="gene ID" value="ENSCPRG00005019098.1"/>
</dbReference>
<dbReference type="Gene3D" id="1.10.533.10">
    <property type="entry name" value="Death Domain, Fas"/>
    <property type="match status" value="1"/>
</dbReference>
<proteinExistence type="predicted"/>
<feature type="compositionally biased region" description="Basic and acidic residues" evidence="1">
    <location>
        <begin position="134"/>
        <end position="154"/>
    </location>
</feature>
<dbReference type="GeneTree" id="ENSGT00390000017530"/>
<evidence type="ECO:0000256" key="2">
    <source>
        <dbReference type="SAM" id="Phobius"/>
    </source>
</evidence>
<dbReference type="InterPro" id="IPR011029">
    <property type="entry name" value="DEATH-like_dom_sf"/>
</dbReference>